<reference evidence="3" key="1">
    <citation type="submission" date="2016-10" db="EMBL/GenBank/DDBJ databases">
        <authorList>
            <person name="Varghese N."/>
            <person name="Submissions S."/>
        </authorList>
    </citation>
    <scope>NUCLEOTIDE SEQUENCE [LARGE SCALE GENOMIC DNA]</scope>
    <source>
        <strain evidence="3">DSM 29303</strain>
    </source>
</reference>
<accession>A0A1H3D4A5</accession>
<evidence type="ECO:0000256" key="1">
    <source>
        <dbReference type="SAM" id="MobiDB-lite"/>
    </source>
</evidence>
<feature type="region of interest" description="Disordered" evidence="1">
    <location>
        <begin position="1"/>
        <end position="26"/>
    </location>
</feature>
<name>A0A1H3D4A5_9RHOB</name>
<proteinExistence type="predicted"/>
<sequence length="74" mass="8243">MARMKLTTMRYTPPGYGGTRRSPDEVKRDGWQDMGLLAVSLDDPRLTWPEREMVAQLGRKLYGPCASEGGRGDG</sequence>
<protein>
    <submittedName>
        <fullName evidence="2">Uncharacterized protein</fullName>
    </submittedName>
</protein>
<organism evidence="2 3">
    <name type="scientific">Paracoccus sanguinis</name>
    <dbReference type="NCBI Taxonomy" id="1545044"/>
    <lineage>
        <taxon>Bacteria</taxon>
        <taxon>Pseudomonadati</taxon>
        <taxon>Pseudomonadota</taxon>
        <taxon>Alphaproteobacteria</taxon>
        <taxon>Rhodobacterales</taxon>
        <taxon>Paracoccaceae</taxon>
        <taxon>Paracoccus</taxon>
    </lineage>
</organism>
<dbReference type="Proteomes" id="UP000182944">
    <property type="component" value="Unassembled WGS sequence"/>
</dbReference>
<dbReference type="EMBL" id="FNNA01000011">
    <property type="protein sequence ID" value="SDX60604.1"/>
    <property type="molecule type" value="Genomic_DNA"/>
</dbReference>
<evidence type="ECO:0000313" key="2">
    <source>
        <dbReference type="EMBL" id="SDX60604.1"/>
    </source>
</evidence>
<dbReference type="STRING" id="1545044.SAMN05444276_1117"/>
<dbReference type="AlphaFoldDB" id="A0A1H3D4A5"/>
<dbReference type="RefSeq" id="WP_331429080.1">
    <property type="nucleotide sequence ID" value="NZ_FNNA01000011.1"/>
</dbReference>
<evidence type="ECO:0000313" key="3">
    <source>
        <dbReference type="Proteomes" id="UP000182944"/>
    </source>
</evidence>
<keyword evidence="3" id="KW-1185">Reference proteome</keyword>
<gene>
    <name evidence="2" type="ORF">SAMN05444276_1117</name>
</gene>